<organism evidence="8">
    <name type="scientific">Salmonella enterica</name>
    <name type="common">Salmonella choleraesuis</name>
    <dbReference type="NCBI Taxonomy" id="28901"/>
    <lineage>
        <taxon>Bacteria</taxon>
        <taxon>Pseudomonadati</taxon>
        <taxon>Pseudomonadota</taxon>
        <taxon>Gammaproteobacteria</taxon>
        <taxon>Enterobacterales</taxon>
        <taxon>Enterobacteriaceae</taxon>
        <taxon>Salmonella</taxon>
    </lineage>
</organism>
<evidence type="ECO:0000259" key="7">
    <source>
        <dbReference type="Pfam" id="PF07655"/>
    </source>
</evidence>
<dbReference type="InterPro" id="IPR013359">
    <property type="entry name" value="Pilus_4B_PilN"/>
</dbReference>
<dbReference type="GO" id="GO:0009297">
    <property type="term" value="P:pilus assembly"/>
    <property type="evidence" value="ECO:0007669"/>
    <property type="project" value="InterPro"/>
</dbReference>
<feature type="signal peptide" evidence="5">
    <location>
        <begin position="1"/>
        <end position="22"/>
    </location>
</feature>
<feature type="compositionally biased region" description="Gly residues" evidence="4">
    <location>
        <begin position="231"/>
        <end position="243"/>
    </location>
</feature>
<reference evidence="8" key="2">
    <citation type="submission" date="2020-02" db="EMBL/GenBank/DDBJ databases">
        <authorList>
            <consortium name="NCBI Pathogen Detection Project"/>
        </authorList>
    </citation>
    <scope>NUCLEOTIDE SEQUENCE</scope>
    <source>
        <strain evidence="8">MA.CK_94/00004459</strain>
    </source>
</reference>
<evidence type="ECO:0000256" key="2">
    <source>
        <dbReference type="ARBA" id="ARBA00022729"/>
    </source>
</evidence>
<comment type="subcellular location">
    <subcellularLocation>
        <location evidence="1">Membrane</location>
    </subcellularLocation>
</comment>
<dbReference type="AlphaFoldDB" id="A0A758ANQ3"/>
<dbReference type="Pfam" id="PF07655">
    <property type="entry name" value="Secretin_N_2"/>
    <property type="match status" value="1"/>
</dbReference>
<evidence type="ECO:0000256" key="5">
    <source>
        <dbReference type="SAM" id="SignalP"/>
    </source>
</evidence>
<dbReference type="InterPro" id="IPR004846">
    <property type="entry name" value="T2SS/T3SS_dom"/>
</dbReference>
<dbReference type="PANTHER" id="PTHR30332:SF24">
    <property type="entry name" value="SECRETIN GSPD-RELATED"/>
    <property type="match status" value="1"/>
</dbReference>
<dbReference type="Pfam" id="PF00263">
    <property type="entry name" value="Secretin"/>
    <property type="match status" value="1"/>
</dbReference>
<feature type="region of interest" description="Disordered" evidence="4">
    <location>
        <begin position="122"/>
        <end position="142"/>
    </location>
</feature>
<comment type="caution">
    <text evidence="8">The sequence shown here is derived from an EMBL/GenBank/DDBJ whole genome shotgun (WGS) entry which is preliminary data.</text>
</comment>
<feature type="compositionally biased region" description="Low complexity" evidence="4">
    <location>
        <begin position="221"/>
        <end position="230"/>
    </location>
</feature>
<evidence type="ECO:0000256" key="3">
    <source>
        <dbReference type="ARBA" id="ARBA00023136"/>
    </source>
</evidence>
<protein>
    <submittedName>
        <fullName evidence="8">PilN family type IVB pilus formation outer membrane protein</fullName>
    </submittedName>
</protein>
<evidence type="ECO:0000256" key="1">
    <source>
        <dbReference type="ARBA" id="ARBA00004370"/>
    </source>
</evidence>
<dbReference type="GO" id="GO:0009306">
    <property type="term" value="P:protein secretion"/>
    <property type="evidence" value="ECO:0007669"/>
    <property type="project" value="InterPro"/>
</dbReference>
<feature type="chain" id="PRO_5028084650" evidence="5">
    <location>
        <begin position="23"/>
        <end position="549"/>
    </location>
</feature>
<reference evidence="8" key="1">
    <citation type="journal article" date="2018" name="Genome Biol.">
        <title>SKESA: strategic k-mer extension for scrupulous assemblies.</title>
        <authorList>
            <person name="Souvorov A."/>
            <person name="Agarwala R."/>
            <person name="Lipman D.J."/>
        </authorList>
    </citation>
    <scope>NUCLEOTIDE SEQUENCE</scope>
    <source>
        <strain evidence="8">MA.CK_94/00004459</strain>
    </source>
</reference>
<dbReference type="InterPro" id="IPR050810">
    <property type="entry name" value="Bact_Secretion_Sys_Channel"/>
</dbReference>
<feature type="domain" description="Type II/III secretion system secretin-like" evidence="6">
    <location>
        <begin position="379"/>
        <end position="548"/>
    </location>
</feature>
<keyword evidence="2 5" id="KW-0732">Signal</keyword>
<evidence type="ECO:0000313" key="8">
    <source>
        <dbReference type="EMBL" id="HAG0930090.1"/>
    </source>
</evidence>
<feature type="domain" description="Secretin N-terminal" evidence="7">
    <location>
        <begin position="203"/>
        <end position="283"/>
    </location>
</feature>
<dbReference type="NCBIfam" id="TIGR02520">
    <property type="entry name" value="pilus_B_mal_scr"/>
    <property type="match status" value="1"/>
</dbReference>
<dbReference type="EMBL" id="DAAXGR010000015">
    <property type="protein sequence ID" value="HAG0930090.1"/>
    <property type="molecule type" value="Genomic_DNA"/>
</dbReference>
<evidence type="ECO:0000259" key="6">
    <source>
        <dbReference type="Pfam" id="PF00263"/>
    </source>
</evidence>
<sequence length="549" mass="58240">MMRKTRLALSALSALAVLCLLAGCSTLDSIDSLDRKAREDGNTVNKHLQTLKSGDVVRDLPGQWINPIPLNARGHDRERLPACLIPVNRPGVISLNDISALITRTCHIPVVLTPDARQITQAGGPTEQIKGPLPAPDANGMLPLAQMGSSAATLSAPRQHSELTLRGVYWKGALDGFLDNITARLGLSWRYEEGRIVIYYLDTQNFPVLFMDSLAGFSSKTVSGTTSSTGSSGGGSGSSGGISGDSNTSQSTDMTIKSNLYGDVSATVKSMLTPGVGRMNLSAGVLTVTDTPRVLSQISRYIGDRNRELNRQVVLNVQIYSVESKRSDQLGIDWDAVLRLGSVKSTFTSAFAGAGDSIASGGAMVVDGQGAGTKALVKALSEQGNVSVVTQASSLTTNLSAVPIQVALQQDYVSDITSDQTANVGSSVSVTRSTITTGFNMTVLPYLMPGSSNMQLQFSVNMSDDPTMRTVKEGDNSSVELMKTRLKTFTQRVNMKSGQTLILSGYEQLNTTADHQGVISPRFFGLGGGARGDRNRTQLVMLITPVILG</sequence>
<feature type="region of interest" description="Disordered" evidence="4">
    <location>
        <begin position="221"/>
        <end position="250"/>
    </location>
</feature>
<dbReference type="PANTHER" id="PTHR30332">
    <property type="entry name" value="PROBABLE GENERAL SECRETION PATHWAY PROTEIN D"/>
    <property type="match status" value="1"/>
</dbReference>
<evidence type="ECO:0000256" key="4">
    <source>
        <dbReference type="SAM" id="MobiDB-lite"/>
    </source>
</evidence>
<proteinExistence type="predicted"/>
<dbReference type="InterPro" id="IPR011514">
    <property type="entry name" value="Secretin_N_2"/>
</dbReference>
<keyword evidence="3" id="KW-0472">Membrane</keyword>
<dbReference type="PROSITE" id="PS51257">
    <property type="entry name" value="PROKAR_LIPOPROTEIN"/>
    <property type="match status" value="1"/>
</dbReference>
<accession>A0A758ANQ3</accession>
<dbReference type="GO" id="GO:0019867">
    <property type="term" value="C:outer membrane"/>
    <property type="evidence" value="ECO:0007669"/>
    <property type="project" value="InterPro"/>
</dbReference>
<name>A0A758ANQ3_SALER</name>
<gene>
    <name evidence="8" type="ORF">G8S40_004138</name>
</gene>